<evidence type="ECO:0000256" key="1">
    <source>
        <dbReference type="ARBA" id="ARBA00006432"/>
    </source>
</evidence>
<dbReference type="EMBL" id="MVBM01000005">
    <property type="protein sequence ID" value="OOK72333.1"/>
    <property type="molecule type" value="Genomic_DNA"/>
</dbReference>
<dbReference type="SUPFAM" id="SSF56801">
    <property type="entry name" value="Acetyl-CoA synthetase-like"/>
    <property type="match status" value="1"/>
</dbReference>
<dbReference type="GO" id="GO:0006631">
    <property type="term" value="P:fatty acid metabolic process"/>
    <property type="evidence" value="ECO:0007669"/>
    <property type="project" value="TreeGrafter"/>
</dbReference>
<reference evidence="6 7" key="1">
    <citation type="submission" date="2017-02" db="EMBL/GenBank/DDBJ databases">
        <title>Complete genome sequences of Mycobacterium kansasii strains isolated from rhesus macaques.</title>
        <authorList>
            <person name="Panda A."/>
            <person name="Nagaraj S."/>
            <person name="Zhao X."/>
            <person name="Tettelin H."/>
            <person name="Detolla L.J."/>
        </authorList>
    </citation>
    <scope>NUCLEOTIDE SEQUENCE [LARGE SCALE GENOMIC DNA]</scope>
    <source>
        <strain evidence="4 6">11-3469</strain>
        <strain evidence="5 7">11-3813</strain>
    </source>
</reference>
<dbReference type="Proteomes" id="UP000189229">
    <property type="component" value="Unassembled WGS sequence"/>
</dbReference>
<dbReference type="Gene3D" id="3.30.300.30">
    <property type="match status" value="1"/>
</dbReference>
<dbReference type="CDD" id="cd04433">
    <property type="entry name" value="AFD_class_I"/>
    <property type="match status" value="1"/>
</dbReference>
<dbReference type="Proteomes" id="UP000188532">
    <property type="component" value="Unassembled WGS sequence"/>
</dbReference>
<dbReference type="EMBL" id="MVBN01000008">
    <property type="protein sequence ID" value="OOK68432.1"/>
    <property type="molecule type" value="Genomic_DNA"/>
</dbReference>
<evidence type="ECO:0000313" key="6">
    <source>
        <dbReference type="Proteomes" id="UP000188532"/>
    </source>
</evidence>
<organism evidence="5 7">
    <name type="scientific">Mycobacterium kansasii</name>
    <dbReference type="NCBI Taxonomy" id="1768"/>
    <lineage>
        <taxon>Bacteria</taxon>
        <taxon>Bacillati</taxon>
        <taxon>Actinomycetota</taxon>
        <taxon>Actinomycetes</taxon>
        <taxon>Mycobacteriales</taxon>
        <taxon>Mycobacteriaceae</taxon>
        <taxon>Mycobacterium</taxon>
    </lineage>
</organism>
<sequence>MIGRVFVGGGLPVDTYTGGGTKDVVDNMTNSGDMGYFDKAGRLFIIGRQDDLIISGGENVYPRAVENALAEHPGVIDNAVVGVPDEQFGQRLAAFVVPRPGSDVDAAVIREYLKNKVSRAEQPRDVYIVTAIPRSPLGKVLRRELPAR</sequence>
<name>A0A1V3WZ56_MYCKA</name>
<protein>
    <submittedName>
        <fullName evidence="5">AMP-binding enzyme family protein</fullName>
    </submittedName>
</protein>
<comment type="caution">
    <text evidence="5">The sequence shown here is derived from an EMBL/GenBank/DDBJ whole genome shotgun (WGS) entry which is preliminary data.</text>
</comment>
<evidence type="ECO:0000259" key="3">
    <source>
        <dbReference type="Pfam" id="PF13193"/>
    </source>
</evidence>
<dbReference type="PANTHER" id="PTHR43201:SF5">
    <property type="entry name" value="MEDIUM-CHAIN ACYL-COA LIGASE ACSF2, MITOCHONDRIAL"/>
    <property type="match status" value="1"/>
</dbReference>
<dbReference type="Pfam" id="PF13193">
    <property type="entry name" value="AMP-binding_C"/>
    <property type="match status" value="1"/>
</dbReference>
<accession>A0A1V3WZ56</accession>
<evidence type="ECO:0000313" key="5">
    <source>
        <dbReference type="EMBL" id="OOK72333.1"/>
    </source>
</evidence>
<dbReference type="InterPro" id="IPR045851">
    <property type="entry name" value="AMP-bd_C_sf"/>
</dbReference>
<gene>
    <name evidence="4" type="ORF">BZL29_6900</name>
    <name evidence="5" type="ORF">BZL30_5567</name>
</gene>
<evidence type="ECO:0000256" key="2">
    <source>
        <dbReference type="ARBA" id="ARBA00022598"/>
    </source>
</evidence>
<dbReference type="AlphaFoldDB" id="A0A1V3WZ56"/>
<feature type="domain" description="AMP-binding enzyme C-terminal" evidence="3">
    <location>
        <begin position="65"/>
        <end position="139"/>
    </location>
</feature>
<evidence type="ECO:0000313" key="4">
    <source>
        <dbReference type="EMBL" id="OOK68432.1"/>
    </source>
</evidence>
<dbReference type="Gene3D" id="2.30.38.10">
    <property type="entry name" value="Luciferase, Domain 3"/>
    <property type="match status" value="1"/>
</dbReference>
<dbReference type="PANTHER" id="PTHR43201">
    <property type="entry name" value="ACYL-COA SYNTHETASE"/>
    <property type="match status" value="1"/>
</dbReference>
<keyword evidence="2" id="KW-0436">Ligase</keyword>
<dbReference type="InterPro" id="IPR025110">
    <property type="entry name" value="AMP-bd_C"/>
</dbReference>
<comment type="similarity">
    <text evidence="1">Belongs to the ATP-dependent AMP-binding enzyme family.</text>
</comment>
<dbReference type="GO" id="GO:0031956">
    <property type="term" value="F:medium-chain fatty acid-CoA ligase activity"/>
    <property type="evidence" value="ECO:0007669"/>
    <property type="project" value="TreeGrafter"/>
</dbReference>
<proteinExistence type="inferred from homology"/>
<evidence type="ECO:0000313" key="7">
    <source>
        <dbReference type="Proteomes" id="UP000189229"/>
    </source>
</evidence>